<name>A0A8X7WMV5_BRACI</name>
<sequence length="147" mass="16805">MGSFSDEDAFSFYPWSDGNNDIEWVPEERITHFTSDGLIQIGGNMVPRRIKTSHKKHGRSKSPEKLPKFQESAYMDPAQCLCLELFSTSQLQMDLIWEEDYIVAAEREQITVYKRSVGEEFSPLARPSNNMIRPLTSESRLGSARPS</sequence>
<dbReference type="EMBL" id="JAAMPC010000001">
    <property type="protein sequence ID" value="KAG2332629.1"/>
    <property type="molecule type" value="Genomic_DNA"/>
</dbReference>
<dbReference type="OrthoDB" id="2018054at2759"/>
<evidence type="ECO:0000313" key="3">
    <source>
        <dbReference type="Proteomes" id="UP000886595"/>
    </source>
</evidence>
<evidence type="ECO:0000256" key="1">
    <source>
        <dbReference type="SAM" id="MobiDB-lite"/>
    </source>
</evidence>
<dbReference type="PANTHER" id="PTHR36739">
    <property type="entry name" value="D-TAGATOSE-1,6-BISPHOSPHATE ALDOLASE SUBUNIT"/>
    <property type="match status" value="1"/>
</dbReference>
<evidence type="ECO:0000313" key="2">
    <source>
        <dbReference type="EMBL" id="KAG2332629.1"/>
    </source>
</evidence>
<feature type="region of interest" description="Disordered" evidence="1">
    <location>
        <begin position="124"/>
        <end position="147"/>
    </location>
</feature>
<comment type="caution">
    <text evidence="2">The sequence shown here is derived from an EMBL/GenBank/DDBJ whole genome shotgun (WGS) entry which is preliminary data.</text>
</comment>
<protein>
    <submittedName>
        <fullName evidence="2">Uncharacterized protein</fullName>
    </submittedName>
</protein>
<reference evidence="2 3" key="1">
    <citation type="submission" date="2020-02" db="EMBL/GenBank/DDBJ databases">
        <authorList>
            <person name="Ma Q."/>
            <person name="Huang Y."/>
            <person name="Song X."/>
            <person name="Pei D."/>
        </authorList>
    </citation>
    <scope>NUCLEOTIDE SEQUENCE [LARGE SCALE GENOMIC DNA]</scope>
    <source>
        <strain evidence="2">Sxm20200214</strain>
        <tissue evidence="2">Leaf</tissue>
    </source>
</reference>
<gene>
    <name evidence="2" type="ORF">Bca52824_003809</name>
</gene>
<organism evidence="2 3">
    <name type="scientific">Brassica carinata</name>
    <name type="common">Ethiopian mustard</name>
    <name type="synonym">Abyssinian cabbage</name>
    <dbReference type="NCBI Taxonomy" id="52824"/>
    <lineage>
        <taxon>Eukaryota</taxon>
        <taxon>Viridiplantae</taxon>
        <taxon>Streptophyta</taxon>
        <taxon>Embryophyta</taxon>
        <taxon>Tracheophyta</taxon>
        <taxon>Spermatophyta</taxon>
        <taxon>Magnoliopsida</taxon>
        <taxon>eudicotyledons</taxon>
        <taxon>Gunneridae</taxon>
        <taxon>Pentapetalae</taxon>
        <taxon>rosids</taxon>
        <taxon>malvids</taxon>
        <taxon>Brassicales</taxon>
        <taxon>Brassicaceae</taxon>
        <taxon>Brassiceae</taxon>
        <taxon>Brassica</taxon>
    </lineage>
</organism>
<dbReference type="Proteomes" id="UP000886595">
    <property type="component" value="Unassembled WGS sequence"/>
</dbReference>
<dbReference type="AlphaFoldDB" id="A0A8X7WMV5"/>
<accession>A0A8X7WMV5</accession>
<feature type="compositionally biased region" description="Polar residues" evidence="1">
    <location>
        <begin position="127"/>
        <end position="147"/>
    </location>
</feature>
<keyword evidence="3" id="KW-1185">Reference proteome</keyword>
<proteinExistence type="predicted"/>
<dbReference type="PANTHER" id="PTHR36739:SF1">
    <property type="entry name" value="D-TAGATOSE-1,6-BISPHOSPHATE ALDOLASE SUBUNIT"/>
    <property type="match status" value="1"/>
</dbReference>